<organism evidence="1 2">
    <name type="scientific">Phycicoccus sonneratiae</name>
    <dbReference type="NCBI Taxonomy" id="2807628"/>
    <lineage>
        <taxon>Bacteria</taxon>
        <taxon>Bacillati</taxon>
        <taxon>Actinomycetota</taxon>
        <taxon>Actinomycetes</taxon>
        <taxon>Micrococcales</taxon>
        <taxon>Intrasporangiaceae</taxon>
        <taxon>Phycicoccus</taxon>
    </lineage>
</organism>
<evidence type="ECO:0000313" key="2">
    <source>
        <dbReference type="Proteomes" id="UP001430172"/>
    </source>
</evidence>
<sequence length="60" mass="6365">MNHSPAFLDALAEERAAIALRLGLAPTPEDAAEARGRLRDLDELEARARPDVVGPEGCLG</sequence>
<proteinExistence type="predicted"/>
<dbReference type="Proteomes" id="UP001430172">
    <property type="component" value="Unassembled WGS sequence"/>
</dbReference>
<comment type="caution">
    <text evidence="1">The sequence shown here is derived from an EMBL/GenBank/DDBJ whole genome shotgun (WGS) entry which is preliminary data.</text>
</comment>
<gene>
    <name evidence="1" type="ORF">JQN70_18385</name>
</gene>
<dbReference type="EMBL" id="JAFDVD010000024">
    <property type="protein sequence ID" value="MBM6402366.1"/>
    <property type="molecule type" value="Genomic_DNA"/>
</dbReference>
<evidence type="ECO:0000313" key="1">
    <source>
        <dbReference type="EMBL" id="MBM6402366.1"/>
    </source>
</evidence>
<name>A0ABS2CR48_9MICO</name>
<dbReference type="RefSeq" id="WP_204132830.1">
    <property type="nucleotide sequence ID" value="NZ_JAFDVD010000024.1"/>
</dbReference>
<protein>
    <submittedName>
        <fullName evidence="1">Uncharacterized protein</fullName>
    </submittedName>
</protein>
<reference evidence="1" key="1">
    <citation type="submission" date="2021-02" db="EMBL/GenBank/DDBJ databases">
        <title>Phycicoccus sp. MQZ13P-5T, whole genome shotgun sequence.</title>
        <authorList>
            <person name="Tuo L."/>
        </authorList>
    </citation>
    <scope>NUCLEOTIDE SEQUENCE</scope>
    <source>
        <strain evidence="1">MQZ13P-5</strain>
    </source>
</reference>
<keyword evidence="2" id="KW-1185">Reference proteome</keyword>
<accession>A0ABS2CR48</accession>